<dbReference type="Proteomes" id="UP000318695">
    <property type="component" value="Unassembled WGS sequence"/>
</dbReference>
<dbReference type="PANTHER" id="PTHR30015">
    <property type="entry name" value="MRR RESTRICTION SYSTEM PROTEIN"/>
    <property type="match status" value="1"/>
</dbReference>
<evidence type="ECO:0000259" key="1">
    <source>
        <dbReference type="Pfam" id="PF04471"/>
    </source>
</evidence>
<keyword evidence="3" id="KW-0378">Hydrolase</keyword>
<dbReference type="EMBL" id="SDPI01000065">
    <property type="protein sequence ID" value="TPG96752.1"/>
    <property type="molecule type" value="Genomic_DNA"/>
</dbReference>
<dbReference type="InterPro" id="IPR007560">
    <property type="entry name" value="Restrct_endonuc_IV_Mrr"/>
</dbReference>
<dbReference type="Pfam" id="PF04471">
    <property type="entry name" value="Mrr_cat"/>
    <property type="match status" value="1"/>
</dbReference>
<evidence type="ECO:0000313" key="3">
    <source>
        <dbReference type="EMBL" id="TPG96752.1"/>
    </source>
</evidence>
<feature type="domain" description="Restriction endonuclease type IV Mrr" evidence="1">
    <location>
        <begin position="162"/>
        <end position="277"/>
    </location>
</feature>
<feature type="domain" description="Restriction system protein Mrr-like N-terminal" evidence="2">
    <location>
        <begin position="10"/>
        <end position="77"/>
    </location>
</feature>
<dbReference type="Pfam" id="PF14338">
    <property type="entry name" value="Mrr_N"/>
    <property type="match status" value="1"/>
</dbReference>
<keyword evidence="3" id="KW-0540">Nuclease</keyword>
<accession>A0A502JGI1</accession>
<evidence type="ECO:0000259" key="2">
    <source>
        <dbReference type="Pfam" id="PF14338"/>
    </source>
</evidence>
<dbReference type="InterPro" id="IPR011335">
    <property type="entry name" value="Restrct_endonuc-II-like"/>
</dbReference>
<dbReference type="GO" id="GO:0003677">
    <property type="term" value="F:DNA binding"/>
    <property type="evidence" value="ECO:0007669"/>
    <property type="project" value="InterPro"/>
</dbReference>
<gene>
    <name evidence="3" type="ORF">EUX54_09340</name>
</gene>
<dbReference type="SUPFAM" id="SSF52980">
    <property type="entry name" value="Restriction endonuclease-like"/>
    <property type="match status" value="1"/>
</dbReference>
<proteinExistence type="predicted"/>
<keyword evidence="3" id="KW-0255">Endonuclease</keyword>
<dbReference type="Gene3D" id="3.40.1350.10">
    <property type="match status" value="1"/>
</dbReference>
<protein>
    <submittedName>
        <fullName evidence="3">Restriction endonuclease</fullName>
    </submittedName>
</protein>
<sequence length="305" mass="35114">MRAYNKPKDLLNPILNILKTNPNLDKSSIISKLAEYFNLDNDFLNRRYEVSNAKIFENTVLWKLNDLDKSGLISFEKVKDKRLYFVSDLGIKLLYASSDDVLKYIRENYLRKFDTSSEQEKEEITQQIVELEVNPLEQLEKSYLAIRKEIYNEIIEVLLSKSPAAFEKIVIELFQKMGYGDGEITQLSRDGGIDGIIKSDVLGFEQIYVQAKRYQKDASIGQPDIQRFIGTLLGLQGNATKGIFVTTAKFSNEAIKYVQNFSKAKIVLINGDLLAKYIYEYELGVQPQKIFSIKKLDSDFWESFS</sequence>
<dbReference type="RefSeq" id="WP_111407361.1">
    <property type="nucleotide sequence ID" value="NZ_QEPL01000001.1"/>
</dbReference>
<evidence type="ECO:0000313" key="4">
    <source>
        <dbReference type="Proteomes" id="UP000318695"/>
    </source>
</evidence>
<dbReference type="InterPro" id="IPR011856">
    <property type="entry name" value="tRNA_endonuc-like_dom_sf"/>
</dbReference>
<dbReference type="GO" id="GO:0015666">
    <property type="term" value="F:restriction endodeoxyribonuclease activity"/>
    <property type="evidence" value="ECO:0007669"/>
    <property type="project" value="TreeGrafter"/>
</dbReference>
<dbReference type="InterPro" id="IPR025745">
    <property type="entry name" value="Mrr-like_N_dom"/>
</dbReference>
<dbReference type="PANTHER" id="PTHR30015:SF7">
    <property type="entry name" value="TYPE IV METHYL-DIRECTED RESTRICTION ENZYME ECOKMRR"/>
    <property type="match status" value="1"/>
</dbReference>
<dbReference type="GO" id="GO:0009307">
    <property type="term" value="P:DNA restriction-modification system"/>
    <property type="evidence" value="ECO:0007669"/>
    <property type="project" value="InterPro"/>
</dbReference>
<dbReference type="InterPro" id="IPR052906">
    <property type="entry name" value="Type_IV_Methyl-Rstrct_Enzyme"/>
</dbReference>
<dbReference type="AlphaFoldDB" id="A0A502JGI1"/>
<reference evidence="3 4" key="1">
    <citation type="submission" date="2019-01" db="EMBL/GenBank/DDBJ databases">
        <title>Comparative genomic analysis identifies haemin-independent Haemophilus haemolyticus: a formal re-classification of Haemophilus intermedius.</title>
        <authorList>
            <person name="Harris T.M."/>
            <person name="Price E.P."/>
            <person name="Sarovich D.S."/>
            <person name="Norskov-Lauritsen N."/>
            <person name="Beissbarth J."/>
            <person name="Chang A.B."/>
            <person name="Smith-Vaughan H.C."/>
        </authorList>
    </citation>
    <scope>NUCLEOTIDE SEQUENCE [LARGE SCALE GENOMIC DNA]</scope>
    <source>
        <strain evidence="3 4">CCUG 30218</strain>
    </source>
</reference>
<name>A0A502JGI1_HAEHA</name>
<comment type="caution">
    <text evidence="3">The sequence shown here is derived from an EMBL/GenBank/DDBJ whole genome shotgun (WGS) entry which is preliminary data.</text>
</comment>
<organism evidence="3 4">
    <name type="scientific">Haemophilus haemolyticus</name>
    <dbReference type="NCBI Taxonomy" id="726"/>
    <lineage>
        <taxon>Bacteria</taxon>
        <taxon>Pseudomonadati</taxon>
        <taxon>Pseudomonadota</taxon>
        <taxon>Gammaproteobacteria</taxon>
        <taxon>Pasteurellales</taxon>
        <taxon>Pasteurellaceae</taxon>
        <taxon>Haemophilus</taxon>
    </lineage>
</organism>